<feature type="transmembrane region" description="Helical" evidence="1">
    <location>
        <begin position="121"/>
        <end position="138"/>
    </location>
</feature>
<feature type="transmembrane region" description="Helical" evidence="1">
    <location>
        <begin position="300"/>
        <end position="317"/>
    </location>
</feature>
<gene>
    <name evidence="2" type="ORF">AUK40_06575</name>
</gene>
<evidence type="ECO:0000313" key="3">
    <source>
        <dbReference type="Proteomes" id="UP000183245"/>
    </source>
</evidence>
<keyword evidence="1" id="KW-0472">Membrane</keyword>
<feature type="transmembrane region" description="Helical" evidence="1">
    <location>
        <begin position="144"/>
        <end position="163"/>
    </location>
</feature>
<feature type="transmembrane region" description="Helical" evidence="1">
    <location>
        <begin position="175"/>
        <end position="199"/>
    </location>
</feature>
<proteinExistence type="predicted"/>
<feature type="transmembrane region" description="Helical" evidence="1">
    <location>
        <begin position="275"/>
        <end position="293"/>
    </location>
</feature>
<feature type="transmembrane region" description="Helical" evidence="1">
    <location>
        <begin position="84"/>
        <end position="106"/>
    </location>
</feature>
<evidence type="ECO:0000256" key="1">
    <source>
        <dbReference type="SAM" id="Phobius"/>
    </source>
</evidence>
<comment type="caution">
    <text evidence="2">The sequence shown here is derived from an EMBL/GenBank/DDBJ whole genome shotgun (WGS) entry which is preliminary data.</text>
</comment>
<reference evidence="2 3" key="1">
    <citation type="journal article" date="2016" name="Environ. Microbiol.">
        <title>Genomic resolution of a cold subsurface aquifer community provides metabolic insights for novel microbes adapted to high CO concentrations.</title>
        <authorList>
            <person name="Probst A.J."/>
            <person name="Castelle C.J."/>
            <person name="Singh A."/>
            <person name="Brown C.T."/>
            <person name="Anantharaman K."/>
            <person name="Sharon I."/>
            <person name="Hug L.A."/>
            <person name="Burstein D."/>
            <person name="Emerson J.B."/>
            <person name="Thomas B.C."/>
            <person name="Banfield J.F."/>
        </authorList>
    </citation>
    <scope>NUCLEOTIDE SEQUENCE [LARGE SCALE GENOMIC DNA]</scope>
    <source>
        <strain evidence="2">CG2_30_54_11</strain>
    </source>
</reference>
<feature type="transmembrane region" description="Helical" evidence="1">
    <location>
        <begin position="323"/>
        <end position="345"/>
    </location>
</feature>
<name>A0A1J5ICM4_9BACT</name>
<accession>A0A1J5ICM4</accession>
<protein>
    <recommendedName>
        <fullName evidence="4">Glycosyltransferase RgtA/B/C/D-like domain-containing protein</fullName>
    </recommendedName>
</protein>
<evidence type="ECO:0000313" key="2">
    <source>
        <dbReference type="EMBL" id="OIP94908.1"/>
    </source>
</evidence>
<sequence length="511" mass="57374">MPSAVSKTSPKSGWLFPFILFCFAGAFSLYPPLDPDLPWHLKVGQQIWKGQFPFADSFSHTMTGYRWVDHEWLTDALMFVLKSIGGYILLAIPFILAFLAAFYLAVRTGRLLAGEREPNKLLEFALGIWGLLTVNSVLGTRPQILSLLGFSAVLYILVLFFLGRGNHLKWLPLILLVWANLHGGYAIGLVLIFAAYFAVFSRWLSGKLGFFSLEGGGELGLTAAKPLAVAGFLSLVAVCINPYGPGLLYESFRTATDSYARTHIMEWLPVTITQTQGLLVFVMLGFALAGALIREITIPWFYYFFLLPLVYLGLSSYRHIPLLVLVLLPLIYLTFGSLKAVRLFFSETFHRSFAWKKGFFQTLLNLSLVVCLGGLLGMRGLEFVVYSLYQGERDQAAEQPAGAVAYLLDHPREGELFNTYGWGGYLIGRMDGVRVFIDGRMASWKSGDQHILETYYDIIDLQGDWQAELDRYSVTQVLLAPEEPLISALSLIPAWHETYRDDIAVIYEKYP</sequence>
<dbReference type="AlphaFoldDB" id="A0A1J5ICM4"/>
<dbReference type="EMBL" id="MNZT01000122">
    <property type="protein sequence ID" value="OIP94908.1"/>
    <property type="molecule type" value="Genomic_DNA"/>
</dbReference>
<keyword evidence="1" id="KW-1133">Transmembrane helix</keyword>
<evidence type="ECO:0008006" key="4">
    <source>
        <dbReference type="Google" id="ProtNLM"/>
    </source>
</evidence>
<dbReference type="Proteomes" id="UP000183245">
    <property type="component" value="Unassembled WGS sequence"/>
</dbReference>
<feature type="transmembrane region" description="Helical" evidence="1">
    <location>
        <begin position="12"/>
        <end position="30"/>
    </location>
</feature>
<organism evidence="2 3">
    <name type="scientific">Candidatus Wirthbacteria bacterium CG2_30_54_11</name>
    <dbReference type="NCBI Taxonomy" id="1817892"/>
    <lineage>
        <taxon>Bacteria</taxon>
        <taxon>Candidatus Wirthbacteria</taxon>
    </lineage>
</organism>
<feature type="transmembrane region" description="Helical" evidence="1">
    <location>
        <begin position="366"/>
        <end position="389"/>
    </location>
</feature>
<keyword evidence="1" id="KW-0812">Transmembrane</keyword>
<dbReference type="STRING" id="1817892.AUK40_06575"/>